<dbReference type="PANTHER" id="PTHR40849:SF2">
    <property type="entry name" value="RGS DOMAIN-CONTAINING PROTEIN"/>
    <property type="match status" value="1"/>
</dbReference>
<feature type="transmembrane region" description="Helical" evidence="2">
    <location>
        <begin position="653"/>
        <end position="670"/>
    </location>
</feature>
<dbReference type="PROSITE" id="PS50195">
    <property type="entry name" value="PX"/>
    <property type="match status" value="1"/>
</dbReference>
<feature type="compositionally biased region" description="Low complexity" evidence="1">
    <location>
        <begin position="997"/>
        <end position="1020"/>
    </location>
</feature>
<dbReference type="PANTHER" id="PTHR40849">
    <property type="entry name" value="C2 CALCIUM-DEPENDENT MEMBRANE TARGETING"/>
    <property type="match status" value="1"/>
</dbReference>
<feature type="region of interest" description="Disordered" evidence="1">
    <location>
        <begin position="993"/>
        <end position="1061"/>
    </location>
</feature>
<dbReference type="EMBL" id="CAUYUJ010014849">
    <property type="protein sequence ID" value="CAK0846808.1"/>
    <property type="molecule type" value="Genomic_DNA"/>
</dbReference>
<name>A0ABN9TLE5_9DINO</name>
<sequence length="1349" mass="145678">MVPLQDQMWADVEHEIERNLHFSLLRQQKESDQRGPEGEWPLARAWWRFRAFVLHHYLPHVGGQSRGLLEQRASLVKAFRADRHYVRELGVKLEVLRAARDTAKPLDVQPRYVTAKAQLLDKLVSPKQKEHQQAQDQVRRWQKNSEDAVEQKAPVRAAALAIQARVTVAEFGAAAGVSGQCRVENGFEQRQRQRANQDVGISAGLAVAVPKHIGIAELLGTAALGVAPRGSKGRAAMDLLGRALGQLQRAGLPRAQGGTFWRPPDELRRESRAGHLGAFYGGAGHVPQRRSMPRTGLLLDFVALGGEGDQRVGGATSAWGCVGAQTEQAARSVMGVECPSWMTAMPGCASAGRLRLQRRGATPSQLESVLREKAAQRCAVFEKHPSGRAGGPGTWGSEKLIWKEKVARHWQTPARAAGGRADVGRGRAATRRVAAKTGIDHWRPEMLQWIPDAGDEAFAATPIFEMSLAMVVGRRRASEEPKGGRFSAAGLAKSEIYTYIYIYIYIYTYIHIYTYTYTYIYIYTFAESDEYAGRPDEYQLINYLVAYGEYGGGLAMALGSAKYFACVSFHKEVLSQCVDERGPGAGDGVGQGLDYLLSVVLVWIAFGMLPYSRKHVPEVTEDVLTSKRTTPASDTAGPGGRLRKLLFYDVKCFVASFLVLLLLTACLCAGHFEQGGSLRSLRTDPQFCANVFWCCVMYSLMSLPFVAFSIPGWQAVLVHSDPTGFNGHGACVALTLPNAQTTTTEAEDDSKAPTWMRLATSVAQLIEAGRRARASSGPDAERGLVSDLRAGIWESLPARPRWTWRSGGGDGACDLARRDIFTPRRDVFTPECSVAVASARIVGAERVGSVAYFRIECVAVDAGSLDAEGGGLPWQVGAAGRAGVLRRYAQFRALSAQLGPPCLGYADARFPGRQLLGCTTGRLEERQRALELWLRRALEDPRSQGAWAGCLRAFFDPGGAEYSFAHEDPRSQGAWADCLRAFLDPESAEYAASPANLGGAPADLGEPAGPAAEAALEAEQPAPPDPGAMVPAAAPPHPEGEAGPRAAGRPQEDPPGPADCAMELDLGALLQGHKAKAGGPADGGPPDKKGRIASMADDADEDLAKVEGALKAKDVQQALNILLNMACQHAQQLRDMAASEWISVVSPVESSPVVPAKQAGKQYAEVTAIQELKANVGHPHLYIARAAFKSLKEDEQVKTLLEPSQVLSAFYDKCFSVASQEELGLVIRHFRVRKCYNEKFCRIQFSIADGFQVPLGEGQPGVSKLLLERALVKALVHLGGRLYSGPKGLVRGAVARSADLACWGCRGIRGNARCVAMPSTRGFATPAATSARGTTEELAQLSLHCGLVA</sequence>
<evidence type="ECO:0000313" key="4">
    <source>
        <dbReference type="EMBL" id="CAK0846808.1"/>
    </source>
</evidence>
<keyword evidence="2" id="KW-0472">Membrane</keyword>
<dbReference type="SUPFAM" id="SSF64268">
    <property type="entry name" value="PX domain"/>
    <property type="match status" value="1"/>
</dbReference>
<keyword evidence="2" id="KW-0812">Transmembrane</keyword>
<accession>A0ABN9TLE5</accession>
<gene>
    <name evidence="4" type="ORF">PCOR1329_LOCUS40209</name>
</gene>
<dbReference type="InterPro" id="IPR036871">
    <property type="entry name" value="PX_dom_sf"/>
</dbReference>
<reference evidence="4" key="1">
    <citation type="submission" date="2023-10" db="EMBL/GenBank/DDBJ databases">
        <authorList>
            <person name="Chen Y."/>
            <person name="Shah S."/>
            <person name="Dougan E. K."/>
            <person name="Thang M."/>
            <person name="Chan C."/>
        </authorList>
    </citation>
    <scope>NUCLEOTIDE SEQUENCE [LARGE SCALE GENOMIC DNA]</scope>
</reference>
<keyword evidence="2" id="KW-1133">Transmembrane helix</keyword>
<evidence type="ECO:0000259" key="3">
    <source>
        <dbReference type="PROSITE" id="PS50195"/>
    </source>
</evidence>
<evidence type="ECO:0000256" key="1">
    <source>
        <dbReference type="SAM" id="MobiDB-lite"/>
    </source>
</evidence>
<dbReference type="CDD" id="cd06093">
    <property type="entry name" value="PX_domain"/>
    <property type="match status" value="1"/>
</dbReference>
<evidence type="ECO:0000256" key="2">
    <source>
        <dbReference type="SAM" id="Phobius"/>
    </source>
</evidence>
<keyword evidence="5" id="KW-1185">Reference proteome</keyword>
<proteinExistence type="predicted"/>
<feature type="transmembrane region" description="Helical" evidence="2">
    <location>
        <begin position="691"/>
        <end position="713"/>
    </location>
</feature>
<dbReference type="Proteomes" id="UP001189429">
    <property type="component" value="Unassembled WGS sequence"/>
</dbReference>
<evidence type="ECO:0000313" key="5">
    <source>
        <dbReference type="Proteomes" id="UP001189429"/>
    </source>
</evidence>
<feature type="domain" description="PX" evidence="3">
    <location>
        <begin position="831"/>
        <end position="962"/>
    </location>
</feature>
<dbReference type="Gene3D" id="3.30.1520.10">
    <property type="entry name" value="Phox-like domain"/>
    <property type="match status" value="1"/>
</dbReference>
<organism evidence="4 5">
    <name type="scientific">Prorocentrum cordatum</name>
    <dbReference type="NCBI Taxonomy" id="2364126"/>
    <lineage>
        <taxon>Eukaryota</taxon>
        <taxon>Sar</taxon>
        <taxon>Alveolata</taxon>
        <taxon>Dinophyceae</taxon>
        <taxon>Prorocentrales</taxon>
        <taxon>Prorocentraceae</taxon>
        <taxon>Prorocentrum</taxon>
    </lineage>
</organism>
<comment type="caution">
    <text evidence="4">The sequence shown here is derived from an EMBL/GenBank/DDBJ whole genome shotgun (WGS) entry which is preliminary data.</text>
</comment>
<dbReference type="InterPro" id="IPR001683">
    <property type="entry name" value="PX_dom"/>
</dbReference>
<protein>
    <recommendedName>
        <fullName evidence="3">PX domain-containing protein</fullName>
    </recommendedName>
</protein>